<dbReference type="GO" id="GO:0004879">
    <property type="term" value="F:nuclear receptor activity"/>
    <property type="evidence" value="ECO:0007669"/>
    <property type="project" value="TreeGrafter"/>
</dbReference>
<keyword evidence="1" id="KW-0479">Metal-binding</keyword>
<name>A0A7R9PVT3_9ACAR</name>
<dbReference type="PANTHER" id="PTHR24082">
    <property type="entry name" value="NUCLEAR HORMONE RECEPTOR"/>
    <property type="match status" value="1"/>
</dbReference>
<dbReference type="SUPFAM" id="SSF48508">
    <property type="entry name" value="Nuclear receptor ligand-binding domain"/>
    <property type="match status" value="1"/>
</dbReference>
<dbReference type="GO" id="GO:0045944">
    <property type="term" value="P:positive regulation of transcription by RNA polymerase II"/>
    <property type="evidence" value="ECO:0007669"/>
    <property type="project" value="TreeGrafter"/>
</dbReference>
<evidence type="ECO:0000313" key="9">
    <source>
        <dbReference type="EMBL" id="CAD7622745.1"/>
    </source>
</evidence>
<dbReference type="EMBL" id="CAJPIZ010001261">
    <property type="protein sequence ID" value="CAG2103175.1"/>
    <property type="molecule type" value="Genomic_DNA"/>
</dbReference>
<keyword evidence="3" id="KW-0862">Zinc</keyword>
<dbReference type="GO" id="GO:0000122">
    <property type="term" value="P:negative regulation of transcription by RNA polymerase II"/>
    <property type="evidence" value="ECO:0007669"/>
    <property type="project" value="TreeGrafter"/>
</dbReference>
<dbReference type="OrthoDB" id="6352325at2759"/>
<dbReference type="GO" id="GO:0030154">
    <property type="term" value="P:cell differentiation"/>
    <property type="evidence" value="ECO:0007669"/>
    <property type="project" value="TreeGrafter"/>
</dbReference>
<feature type="domain" description="NR LBD" evidence="8">
    <location>
        <begin position="53"/>
        <end position="289"/>
    </location>
</feature>
<gene>
    <name evidence="9" type="ORF">OSB1V03_LOCUS3208</name>
</gene>
<protein>
    <recommendedName>
        <fullName evidence="8">NR LBD domain-containing protein</fullName>
    </recommendedName>
</protein>
<dbReference type="Gene3D" id="1.10.565.10">
    <property type="entry name" value="Retinoid X Receptor"/>
    <property type="match status" value="1"/>
</dbReference>
<dbReference type="InterPro" id="IPR035500">
    <property type="entry name" value="NHR-like_dom_sf"/>
</dbReference>
<proteinExistence type="predicted"/>
<evidence type="ECO:0000256" key="5">
    <source>
        <dbReference type="ARBA" id="ARBA00023125"/>
    </source>
</evidence>
<keyword evidence="10" id="KW-1185">Reference proteome</keyword>
<dbReference type="AlphaFoldDB" id="A0A7R9PVT3"/>
<evidence type="ECO:0000256" key="6">
    <source>
        <dbReference type="ARBA" id="ARBA00023163"/>
    </source>
</evidence>
<evidence type="ECO:0000256" key="3">
    <source>
        <dbReference type="ARBA" id="ARBA00022833"/>
    </source>
</evidence>
<accession>A0A7R9PVT3</accession>
<keyword evidence="2" id="KW-0863">Zinc-finger</keyword>
<dbReference type="SMART" id="SM00430">
    <property type="entry name" value="HOLI"/>
    <property type="match status" value="1"/>
</dbReference>
<keyword evidence="6" id="KW-0804">Transcription</keyword>
<dbReference type="EMBL" id="OC855836">
    <property type="protein sequence ID" value="CAD7622745.1"/>
    <property type="molecule type" value="Genomic_DNA"/>
</dbReference>
<dbReference type="GO" id="GO:0008270">
    <property type="term" value="F:zinc ion binding"/>
    <property type="evidence" value="ECO:0007669"/>
    <property type="project" value="UniProtKB-KW"/>
</dbReference>
<evidence type="ECO:0000256" key="7">
    <source>
        <dbReference type="ARBA" id="ARBA00023170"/>
    </source>
</evidence>
<evidence type="ECO:0000259" key="8">
    <source>
        <dbReference type="PROSITE" id="PS51843"/>
    </source>
</evidence>
<dbReference type="Pfam" id="PF00104">
    <property type="entry name" value="Hormone_recep"/>
    <property type="match status" value="1"/>
</dbReference>
<reference evidence="9" key="1">
    <citation type="submission" date="2020-11" db="EMBL/GenBank/DDBJ databases">
        <authorList>
            <person name="Tran Van P."/>
        </authorList>
    </citation>
    <scope>NUCLEOTIDE SEQUENCE</scope>
</reference>
<dbReference type="PROSITE" id="PS51843">
    <property type="entry name" value="NR_LBD"/>
    <property type="match status" value="1"/>
</dbReference>
<keyword evidence="7" id="KW-0675">Receptor</keyword>
<organism evidence="9">
    <name type="scientific">Medioppia subpectinata</name>
    <dbReference type="NCBI Taxonomy" id="1979941"/>
    <lineage>
        <taxon>Eukaryota</taxon>
        <taxon>Metazoa</taxon>
        <taxon>Ecdysozoa</taxon>
        <taxon>Arthropoda</taxon>
        <taxon>Chelicerata</taxon>
        <taxon>Arachnida</taxon>
        <taxon>Acari</taxon>
        <taxon>Acariformes</taxon>
        <taxon>Sarcoptiformes</taxon>
        <taxon>Oribatida</taxon>
        <taxon>Brachypylina</taxon>
        <taxon>Oppioidea</taxon>
        <taxon>Oppiidae</taxon>
        <taxon>Medioppia</taxon>
    </lineage>
</organism>
<dbReference type="PANTHER" id="PTHR24082:SF283">
    <property type="entry name" value="NUCLEAR HORMONE RECEPTOR HR96"/>
    <property type="match status" value="1"/>
</dbReference>
<sequence>MRQTLSDNERLSEEIKDIECYVKSDKRQHIMIAKLSITPVFRDIENFSQFNELEYRRLSELFRAFDLFKYKPLDAERNALLLTNVNQVYRVCNKIMDWDIKGLIRFTKDLSTFSNICGNDQLALIKYGCFEILMLKYTMLYDINTDYWTWASSTVGPIVGAFKLDVLKYEKHNLYNHYKEYFYKVIPEWCQDYVIMDLLTAIVLFNPNRPNLTHRDVVKAEQQLYIYLLQRYLYLKHQSGVETHRRLSKLLSPLTDLEMICDIEKKNGLEFYLDSFGPILKEILYDITK</sequence>
<evidence type="ECO:0000256" key="1">
    <source>
        <dbReference type="ARBA" id="ARBA00022723"/>
    </source>
</evidence>
<evidence type="ECO:0000313" key="10">
    <source>
        <dbReference type="Proteomes" id="UP000759131"/>
    </source>
</evidence>
<dbReference type="Proteomes" id="UP000759131">
    <property type="component" value="Unassembled WGS sequence"/>
</dbReference>
<evidence type="ECO:0000256" key="4">
    <source>
        <dbReference type="ARBA" id="ARBA00023015"/>
    </source>
</evidence>
<evidence type="ECO:0000256" key="2">
    <source>
        <dbReference type="ARBA" id="ARBA00022771"/>
    </source>
</evidence>
<keyword evidence="4" id="KW-0805">Transcription regulation</keyword>
<dbReference type="GO" id="GO:0000978">
    <property type="term" value="F:RNA polymerase II cis-regulatory region sequence-specific DNA binding"/>
    <property type="evidence" value="ECO:0007669"/>
    <property type="project" value="TreeGrafter"/>
</dbReference>
<dbReference type="InterPro" id="IPR000536">
    <property type="entry name" value="Nucl_hrmn_rcpt_lig-bd"/>
</dbReference>
<dbReference type="InterPro" id="IPR050234">
    <property type="entry name" value="Nuclear_hormone_rcpt_NR1"/>
</dbReference>
<keyword evidence="5" id="KW-0238">DNA-binding</keyword>